<sequence>MKSKIEVLKEAMEMCIAKRGIENVVAMVNQVWIDNGEAYPLPYGEYHRYAVLLADLERMLVQVLEARFHMFFGANDYTARRAIIEAAHTEALQINNRITQDTHQYAAQLNLVLDEVEVQGMNVVLVCCGHKEPLFALFRNADGSFNWNQNVCLPQNIKEELPAYYPDESYLRDMLEYIAKELKYEIDNI</sequence>
<dbReference type="EMBL" id="CP116347">
    <property type="protein sequence ID" value="WCE14717.1"/>
    <property type="molecule type" value="Genomic_DNA"/>
</dbReference>
<evidence type="ECO:0000313" key="2">
    <source>
        <dbReference type="Proteomes" id="UP001210538"/>
    </source>
</evidence>
<protein>
    <submittedName>
        <fullName evidence="1">Uncharacterized protein</fullName>
    </submittedName>
</protein>
<keyword evidence="2" id="KW-1185">Reference proteome</keyword>
<dbReference type="AlphaFoldDB" id="A0AAX3LFC4"/>
<evidence type="ECO:0000313" key="1">
    <source>
        <dbReference type="EMBL" id="WCE14717.1"/>
    </source>
</evidence>
<dbReference type="RefSeq" id="WP_088543767.1">
    <property type="nucleotide sequence ID" value="NZ_CP116347.1"/>
</dbReference>
<name>A0AAX3LFC4_9ENTR</name>
<accession>A0AAX3LFC4</accession>
<dbReference type="Proteomes" id="UP001210538">
    <property type="component" value="Chromosome"/>
</dbReference>
<gene>
    <name evidence="1" type="ORF">PHA72_07590</name>
</gene>
<proteinExistence type="predicted"/>
<organism evidence="1 2">
    <name type="scientific">Enterobacter ludwigii</name>
    <dbReference type="NCBI Taxonomy" id="299767"/>
    <lineage>
        <taxon>Bacteria</taxon>
        <taxon>Pseudomonadati</taxon>
        <taxon>Pseudomonadota</taxon>
        <taxon>Gammaproteobacteria</taxon>
        <taxon>Enterobacterales</taxon>
        <taxon>Enterobacteriaceae</taxon>
        <taxon>Enterobacter</taxon>
        <taxon>Enterobacter cloacae complex</taxon>
    </lineage>
</organism>
<reference evidence="1 2" key="1">
    <citation type="submission" date="2023-01" db="EMBL/GenBank/DDBJ databases">
        <title>Genome sequence resource and annotation of Enterobacter ludwigii, an economically important pathogen of seedling wilt with strawberry.</title>
        <authorList>
            <person name="Xie Y."/>
        </authorList>
    </citation>
    <scope>NUCLEOTIDE SEQUENCE [LARGE SCALE GENOMIC DNA]</scope>
    <source>
        <strain evidence="1 2">CM-TZ4</strain>
    </source>
</reference>